<dbReference type="Gene3D" id="1.20.1600.10">
    <property type="entry name" value="Outer membrane efflux proteins (OEP)"/>
    <property type="match status" value="1"/>
</dbReference>
<comment type="caution">
    <text evidence="4">The sequence shown here is derived from an EMBL/GenBank/DDBJ whole genome shotgun (WGS) entry which is preliminary data.</text>
</comment>
<dbReference type="InterPro" id="IPR003423">
    <property type="entry name" value="OMP_efflux"/>
</dbReference>
<dbReference type="PANTHER" id="PTHR30203:SF24">
    <property type="entry name" value="BLR4935 PROTEIN"/>
    <property type="match status" value="1"/>
</dbReference>
<reference evidence="4" key="1">
    <citation type="journal article" date="2022" name="bioRxiv">
        <title>Thiovibrio frasassiensisgen. nov., sp. nov., an autotrophic, elemental sulfur disproportionating bacterium isolated from sulfidic karst sediment, and proposal of Thiovibrionaceae fam. nov.</title>
        <authorList>
            <person name="Aronson H."/>
            <person name="Thomas C."/>
            <person name="Bhattacharyya M."/>
            <person name="Eckstein S."/>
            <person name="Jensen S."/>
            <person name="Barco R."/>
            <person name="Macalady J."/>
            <person name="Amend J."/>
        </authorList>
    </citation>
    <scope>NUCLEOTIDE SEQUENCE</scope>
    <source>
        <strain evidence="4">RS19-109</strain>
    </source>
</reference>
<keyword evidence="5" id="KW-1185">Reference proteome</keyword>
<dbReference type="RefSeq" id="WP_307632778.1">
    <property type="nucleotide sequence ID" value="NZ_JAPHEH010000001.1"/>
</dbReference>
<protein>
    <submittedName>
        <fullName evidence="4">TolC family protein</fullName>
    </submittedName>
</protein>
<proteinExistence type="inferred from homology"/>
<dbReference type="Proteomes" id="UP001154240">
    <property type="component" value="Unassembled WGS sequence"/>
</dbReference>
<organism evidence="4 5">
    <name type="scientific">Thiovibrio frasassiensis</name>
    <dbReference type="NCBI Taxonomy" id="2984131"/>
    <lineage>
        <taxon>Bacteria</taxon>
        <taxon>Pseudomonadati</taxon>
        <taxon>Thermodesulfobacteriota</taxon>
        <taxon>Desulfobulbia</taxon>
        <taxon>Desulfobulbales</taxon>
        <taxon>Thiovibrionaceae</taxon>
        <taxon>Thiovibrio</taxon>
    </lineage>
</organism>
<accession>A0A9X4MJ51</accession>
<name>A0A9X4MJ51_9BACT</name>
<evidence type="ECO:0000313" key="4">
    <source>
        <dbReference type="EMBL" id="MDG4475804.1"/>
    </source>
</evidence>
<keyword evidence="3" id="KW-0732">Signal</keyword>
<evidence type="ECO:0000256" key="2">
    <source>
        <dbReference type="SAM" id="MobiDB-lite"/>
    </source>
</evidence>
<dbReference type="AlphaFoldDB" id="A0A9X4MJ51"/>
<sequence>MHTPIRYLAALLIILATTGGAHAAQNTLPPVLEELIATALAENPELKAAEARFRLYEHNIIPAGSLNDPSLSFSFSNYPVDSFSGNIFPMSGKIVKLSQDFPFPGKLAARTEIAELQAKWYQALLAEQQLQLSRQVKEAYYSLTYTVRAVRIIEKNMRLLDDFIRLSEANYEVGKGQQQDVLKAQVERGKLLDRLYSLRQQHLTSLAGLNRLVNRPSATAVADTPDPPLAAIDTPLEDLQSKAETLRPMYAAYRSLIDRYQAQHKLAELDYNPDFKVGLAYTFREPNNADSGTDFAGIEVGINLPIFRDKRSAAAAEAAAGTRMALAQYQDFRNQVLFNIQDAYSQVQTNHDQAKLYKTGIIPQASQALESAINGYQVGKIPFLTLLDNLMTLYTFELQYQKALSDGQRNLARLEAESGQPGNPAANNAGQPPAPGQEGE</sequence>
<comment type="similarity">
    <text evidence="1">Belongs to the outer membrane factor (OMF) (TC 1.B.17) family.</text>
</comment>
<dbReference type="InterPro" id="IPR010131">
    <property type="entry name" value="MdtP/NodT-like"/>
</dbReference>
<reference evidence="4" key="2">
    <citation type="submission" date="2022-10" db="EMBL/GenBank/DDBJ databases">
        <authorList>
            <person name="Aronson H.S."/>
        </authorList>
    </citation>
    <scope>NUCLEOTIDE SEQUENCE</scope>
    <source>
        <strain evidence="4">RS19-109</strain>
    </source>
</reference>
<feature type="region of interest" description="Disordered" evidence="2">
    <location>
        <begin position="412"/>
        <end position="440"/>
    </location>
</feature>
<evidence type="ECO:0000313" key="5">
    <source>
        <dbReference type="Proteomes" id="UP001154240"/>
    </source>
</evidence>
<dbReference type="EMBL" id="JAPHEH010000001">
    <property type="protein sequence ID" value="MDG4475804.1"/>
    <property type="molecule type" value="Genomic_DNA"/>
</dbReference>
<dbReference type="GO" id="GO:0015562">
    <property type="term" value="F:efflux transmembrane transporter activity"/>
    <property type="evidence" value="ECO:0007669"/>
    <property type="project" value="InterPro"/>
</dbReference>
<feature type="compositionally biased region" description="Low complexity" evidence="2">
    <location>
        <begin position="419"/>
        <end position="431"/>
    </location>
</feature>
<feature type="signal peptide" evidence="3">
    <location>
        <begin position="1"/>
        <end position="23"/>
    </location>
</feature>
<evidence type="ECO:0000256" key="3">
    <source>
        <dbReference type="SAM" id="SignalP"/>
    </source>
</evidence>
<dbReference type="Pfam" id="PF02321">
    <property type="entry name" value="OEP"/>
    <property type="match status" value="2"/>
</dbReference>
<evidence type="ECO:0000256" key="1">
    <source>
        <dbReference type="ARBA" id="ARBA00007613"/>
    </source>
</evidence>
<feature type="chain" id="PRO_5040741978" evidence="3">
    <location>
        <begin position="24"/>
        <end position="440"/>
    </location>
</feature>
<dbReference type="SUPFAM" id="SSF56954">
    <property type="entry name" value="Outer membrane efflux proteins (OEP)"/>
    <property type="match status" value="1"/>
</dbReference>
<dbReference type="PANTHER" id="PTHR30203">
    <property type="entry name" value="OUTER MEMBRANE CATION EFFLUX PROTEIN"/>
    <property type="match status" value="1"/>
</dbReference>
<gene>
    <name evidence="4" type="ORF">OLX77_06490</name>
</gene>